<keyword evidence="4 6" id="KW-0472">Membrane</keyword>
<reference evidence="8" key="1">
    <citation type="submission" date="2016-10" db="EMBL/GenBank/DDBJ databases">
        <authorList>
            <person name="Varghese N."/>
            <person name="Submissions S."/>
        </authorList>
    </citation>
    <scope>NUCLEOTIDE SEQUENCE [LARGE SCALE GENOMIC DNA]</scope>
    <source>
        <strain evidence="8">JS21-1</strain>
    </source>
</reference>
<protein>
    <submittedName>
        <fullName evidence="7">Formate/nitrite transporter FocA, FNT family</fullName>
    </submittedName>
</protein>
<dbReference type="RefSeq" id="WP_093003033.1">
    <property type="nucleotide sequence ID" value="NZ_FNZZ01000001.1"/>
</dbReference>
<evidence type="ECO:0000256" key="4">
    <source>
        <dbReference type="ARBA" id="ARBA00023136"/>
    </source>
</evidence>
<feature type="transmembrane region" description="Helical" evidence="6">
    <location>
        <begin position="46"/>
        <end position="67"/>
    </location>
</feature>
<evidence type="ECO:0000256" key="3">
    <source>
        <dbReference type="ARBA" id="ARBA00022989"/>
    </source>
</evidence>
<feature type="region of interest" description="Disordered" evidence="5">
    <location>
        <begin position="1"/>
        <end position="36"/>
    </location>
</feature>
<keyword evidence="3 6" id="KW-1133">Transmembrane helix</keyword>
<evidence type="ECO:0000313" key="8">
    <source>
        <dbReference type="Proteomes" id="UP000199214"/>
    </source>
</evidence>
<evidence type="ECO:0000256" key="6">
    <source>
        <dbReference type="SAM" id="Phobius"/>
    </source>
</evidence>
<dbReference type="STRING" id="1855283.SAMN05216382_0559"/>
<keyword evidence="8" id="KW-1185">Reference proteome</keyword>
<sequence length="278" mass="29555">MSQPSGSTSSRDEEEIEELKAADAKEVHRAVREEGEEEVNRPAASLLWSGLAAGFAINASLLAEAALHTGIGETPWRTLVVSLGYPLGFVIVILGRMQFFTESTITAMLPLVTRPSMWTLKRTLRLWALVILANLAGTALTTLALTHLPMLDASLRDGMVSVSEAILHHDAIATFWTAIPAGFMIASIAWMLPNAREQSFLVIFAVTYAVGVTGLSHSVVGSAEAFTLVWAGKIDIGRALFVQIAPAVIGNLVGGAGLFAVLAHGQVRPEMPDGGSDQ</sequence>
<evidence type="ECO:0000256" key="5">
    <source>
        <dbReference type="SAM" id="MobiDB-lite"/>
    </source>
</evidence>
<dbReference type="InterPro" id="IPR023271">
    <property type="entry name" value="Aquaporin-like"/>
</dbReference>
<evidence type="ECO:0000313" key="7">
    <source>
        <dbReference type="EMBL" id="SEK51714.1"/>
    </source>
</evidence>
<dbReference type="Gene3D" id="1.20.1080.10">
    <property type="entry name" value="Glycerol uptake facilitator protein"/>
    <property type="match status" value="1"/>
</dbReference>
<feature type="transmembrane region" description="Helical" evidence="6">
    <location>
        <begin position="87"/>
        <end position="112"/>
    </location>
</feature>
<feature type="transmembrane region" description="Helical" evidence="6">
    <location>
        <begin position="240"/>
        <end position="262"/>
    </location>
</feature>
<feature type="compositionally biased region" description="Basic and acidic residues" evidence="5">
    <location>
        <begin position="18"/>
        <end position="33"/>
    </location>
</feature>
<dbReference type="PANTHER" id="PTHR30520">
    <property type="entry name" value="FORMATE TRANSPORTER-RELATED"/>
    <property type="match status" value="1"/>
</dbReference>
<comment type="subcellular location">
    <subcellularLocation>
        <location evidence="1">Membrane</location>
        <topology evidence="1">Multi-pass membrane protein</topology>
    </subcellularLocation>
</comment>
<gene>
    <name evidence="7" type="ORF">SAMN05216382_0559</name>
</gene>
<feature type="transmembrane region" description="Helical" evidence="6">
    <location>
        <begin position="171"/>
        <end position="192"/>
    </location>
</feature>
<dbReference type="OrthoDB" id="261587at2"/>
<organism evidence="7 8">
    <name type="scientific">Sphingomonas palmae</name>
    <dbReference type="NCBI Taxonomy" id="1855283"/>
    <lineage>
        <taxon>Bacteria</taxon>
        <taxon>Pseudomonadati</taxon>
        <taxon>Pseudomonadota</taxon>
        <taxon>Alphaproteobacteria</taxon>
        <taxon>Sphingomonadales</taxon>
        <taxon>Sphingomonadaceae</taxon>
        <taxon>Sphingomonas</taxon>
    </lineage>
</organism>
<dbReference type="GO" id="GO:0015499">
    <property type="term" value="F:formate transmembrane transporter activity"/>
    <property type="evidence" value="ECO:0007669"/>
    <property type="project" value="TreeGrafter"/>
</dbReference>
<name>A0A1H7HNB5_9SPHN</name>
<proteinExistence type="predicted"/>
<dbReference type="GO" id="GO:0005886">
    <property type="term" value="C:plasma membrane"/>
    <property type="evidence" value="ECO:0007669"/>
    <property type="project" value="TreeGrafter"/>
</dbReference>
<evidence type="ECO:0000256" key="2">
    <source>
        <dbReference type="ARBA" id="ARBA00022692"/>
    </source>
</evidence>
<evidence type="ECO:0000256" key="1">
    <source>
        <dbReference type="ARBA" id="ARBA00004141"/>
    </source>
</evidence>
<feature type="transmembrane region" description="Helical" evidence="6">
    <location>
        <begin position="199"/>
        <end position="220"/>
    </location>
</feature>
<dbReference type="PANTHER" id="PTHR30520:SF2">
    <property type="entry name" value="INNER MEMBRANE PROTEIN YFDC"/>
    <property type="match status" value="1"/>
</dbReference>
<dbReference type="AlphaFoldDB" id="A0A1H7HNB5"/>
<dbReference type="Proteomes" id="UP000199214">
    <property type="component" value="Unassembled WGS sequence"/>
</dbReference>
<feature type="transmembrane region" description="Helical" evidence="6">
    <location>
        <begin position="124"/>
        <end position="151"/>
    </location>
</feature>
<dbReference type="Pfam" id="PF01226">
    <property type="entry name" value="Form_Nir_trans"/>
    <property type="match status" value="1"/>
</dbReference>
<dbReference type="EMBL" id="FNZZ01000001">
    <property type="protein sequence ID" value="SEK51714.1"/>
    <property type="molecule type" value="Genomic_DNA"/>
</dbReference>
<accession>A0A1H7HNB5</accession>
<dbReference type="InterPro" id="IPR000292">
    <property type="entry name" value="For/NO2_transpt"/>
</dbReference>
<keyword evidence="2 6" id="KW-0812">Transmembrane</keyword>